<feature type="domain" description="DUF8020" evidence="3">
    <location>
        <begin position="35"/>
        <end position="105"/>
    </location>
</feature>
<evidence type="ECO:0000259" key="3">
    <source>
        <dbReference type="Pfam" id="PF26059"/>
    </source>
</evidence>
<dbReference type="RefSeq" id="WP_355088137.1">
    <property type="nucleotide sequence ID" value="NZ_JBEXKW010000040.1"/>
</dbReference>
<comment type="caution">
    <text evidence="4">The sequence shown here is derived from an EMBL/GenBank/DDBJ whole genome shotgun (WGS) entry which is preliminary data.</text>
</comment>
<keyword evidence="1" id="KW-0812">Transmembrane</keyword>
<dbReference type="Pfam" id="PF26059">
    <property type="entry name" value="DUF8020"/>
    <property type="match status" value="1"/>
</dbReference>
<proteinExistence type="predicted"/>
<reference evidence="4 5" key="1">
    <citation type="submission" date="2024-06" db="EMBL/GenBank/DDBJ databases">
        <title>The Natural Products Discovery Center: Release of the First 8490 Sequenced Strains for Exploring Actinobacteria Biosynthetic Diversity.</title>
        <authorList>
            <person name="Kalkreuter E."/>
            <person name="Kautsar S.A."/>
            <person name="Yang D."/>
            <person name="Bader C.D."/>
            <person name="Teijaro C.N."/>
            <person name="Fluegel L."/>
            <person name="Davis C.M."/>
            <person name="Simpson J.R."/>
            <person name="Lauterbach L."/>
            <person name="Steele A.D."/>
            <person name="Gui C."/>
            <person name="Meng S."/>
            <person name="Li G."/>
            <person name="Viehrig K."/>
            <person name="Ye F."/>
            <person name="Su P."/>
            <person name="Kiefer A.F."/>
            <person name="Nichols A."/>
            <person name="Cepeda A.J."/>
            <person name="Yan W."/>
            <person name="Fan B."/>
            <person name="Jiang Y."/>
            <person name="Adhikari A."/>
            <person name="Zheng C.-J."/>
            <person name="Schuster L."/>
            <person name="Cowan T.M."/>
            <person name="Smanski M.J."/>
            <person name="Chevrette M.G."/>
            <person name="De Carvalho L.P.S."/>
            <person name="Shen B."/>
        </authorList>
    </citation>
    <scope>NUCLEOTIDE SEQUENCE [LARGE SCALE GENOMIC DNA]</scope>
    <source>
        <strain evidence="4 5">NPDC050403</strain>
    </source>
</reference>
<name>A0ABV3FPJ6_9NOCA</name>
<sequence length="214" mass="21718">MILRKITAAAVPLAVAVTVGAGVTHAQPVEAKLPDIGYDMRLVGNKIVTTLTHGTFEVTGDTVTIEDEAGNAVATLPLSFQANGMEFPLPHAVREAATVLELTVVQDREHARPVRVKPVASAIENLRAQSEFETQFGIATAIGTFVGTAIGAGIGLIGFLGGIVGIGTVATGAAIGGIVGTLIVGGPALVIAAIEMLSTFTAPPGTSKFATKPN</sequence>
<evidence type="ECO:0000256" key="1">
    <source>
        <dbReference type="SAM" id="Phobius"/>
    </source>
</evidence>
<evidence type="ECO:0000256" key="2">
    <source>
        <dbReference type="SAM" id="SignalP"/>
    </source>
</evidence>
<evidence type="ECO:0000313" key="4">
    <source>
        <dbReference type="EMBL" id="MEV0707337.1"/>
    </source>
</evidence>
<feature type="chain" id="PRO_5045139428" evidence="2">
    <location>
        <begin position="22"/>
        <end position="214"/>
    </location>
</feature>
<feature type="signal peptide" evidence="2">
    <location>
        <begin position="1"/>
        <end position="21"/>
    </location>
</feature>
<organism evidence="4 5">
    <name type="scientific">Nocardia aurea</name>
    <dbReference type="NCBI Taxonomy" id="2144174"/>
    <lineage>
        <taxon>Bacteria</taxon>
        <taxon>Bacillati</taxon>
        <taxon>Actinomycetota</taxon>
        <taxon>Actinomycetes</taxon>
        <taxon>Mycobacteriales</taxon>
        <taxon>Nocardiaceae</taxon>
        <taxon>Nocardia</taxon>
    </lineage>
</organism>
<keyword evidence="1" id="KW-0472">Membrane</keyword>
<feature type="transmembrane region" description="Helical" evidence="1">
    <location>
        <begin position="136"/>
        <end position="160"/>
    </location>
</feature>
<dbReference type="EMBL" id="JBFAKC010000003">
    <property type="protein sequence ID" value="MEV0707337.1"/>
    <property type="molecule type" value="Genomic_DNA"/>
</dbReference>
<evidence type="ECO:0000313" key="5">
    <source>
        <dbReference type="Proteomes" id="UP001551695"/>
    </source>
</evidence>
<keyword evidence="5" id="KW-1185">Reference proteome</keyword>
<protein>
    <submittedName>
        <fullName evidence="4">Ammonium transporter</fullName>
    </submittedName>
</protein>
<dbReference type="Proteomes" id="UP001551695">
    <property type="component" value="Unassembled WGS sequence"/>
</dbReference>
<feature type="transmembrane region" description="Helical" evidence="1">
    <location>
        <begin position="172"/>
        <end position="194"/>
    </location>
</feature>
<dbReference type="InterPro" id="IPR058333">
    <property type="entry name" value="DUF8020"/>
</dbReference>
<accession>A0ABV3FPJ6</accession>
<gene>
    <name evidence="4" type="ORF">AB0I48_07205</name>
</gene>
<keyword evidence="2" id="KW-0732">Signal</keyword>
<keyword evidence="1" id="KW-1133">Transmembrane helix</keyword>